<sequence length="185" mass="21371">MPLTLKAFTLPLTVGFAGLAAGGGFSLGYLNNNSELKNSENIPKEESFGEKVGEIIYRTKSSEKEISCFNLFAKEDQQELIKKDVSSEINCVEKSKGIWGEIYNDRPKVWMKTKEKQMDKVLDMFITGTNGNKQVWEEVKDRQNWERYDWMCHKKESSEVNSEEIVLDCEETRTIMRLDNSYSEK</sequence>
<reference evidence="1 2" key="1">
    <citation type="journal article" date="2011" name="J. Bacteriol.">
        <title>Complete genome sequence of the hemotrophic Mycoplasma suis strain KI3806.</title>
        <authorList>
            <person name="Oehlerking J."/>
            <person name="Kube M."/>
            <person name="Felder K.M."/>
            <person name="Matter D."/>
            <person name="Wittenbrink M.M."/>
            <person name="Schwarzenbach S."/>
            <person name="Kramer M.M."/>
            <person name="Hoelzle K."/>
            <person name="Hoelzle L.E."/>
        </authorList>
    </citation>
    <scope>NUCLEOTIDE SEQUENCE [LARGE SCALE GENOMIC DNA]</scope>
    <source>
        <strain evidence="2">KI_3806</strain>
    </source>
</reference>
<protein>
    <submittedName>
        <fullName evidence="1">Uncharacterized protein</fullName>
    </submittedName>
</protein>
<evidence type="ECO:0000313" key="2">
    <source>
        <dbReference type="Proteomes" id="UP000008645"/>
    </source>
</evidence>
<dbReference type="Proteomes" id="UP000008645">
    <property type="component" value="Chromosome"/>
</dbReference>
<dbReference type="EMBL" id="FQ790233">
    <property type="protein sequence ID" value="CBZ40250.1"/>
    <property type="molecule type" value="Genomic_DNA"/>
</dbReference>
<dbReference type="KEGG" id="msk:MSUIS_01570"/>
<dbReference type="HOGENOM" id="CLU_1459808_0_0_14"/>
<name>F0V328_MYCS3</name>
<organism evidence="1 2">
    <name type="scientific">Mycoplasma suis (strain KI_3806)</name>
    <dbReference type="NCBI Taxonomy" id="708248"/>
    <lineage>
        <taxon>Bacteria</taxon>
        <taxon>Bacillati</taxon>
        <taxon>Mycoplasmatota</taxon>
        <taxon>Mollicutes</taxon>
        <taxon>Mycoplasmataceae</taxon>
        <taxon>Mycoplasma</taxon>
    </lineage>
</organism>
<accession>F0V328</accession>
<dbReference type="AlphaFoldDB" id="F0V328"/>
<gene>
    <name evidence="1" type="ORF">MSUIS_01570</name>
</gene>
<evidence type="ECO:0000313" key="1">
    <source>
        <dbReference type="EMBL" id="CBZ40250.1"/>
    </source>
</evidence>
<proteinExistence type="predicted"/>
<dbReference type="RefSeq" id="WP_013608862.1">
    <property type="nucleotide sequence ID" value="NC_015153.1"/>
</dbReference>